<gene>
    <name evidence="2" type="ORF">D7I46_09115</name>
</gene>
<keyword evidence="1" id="KW-0732">Signal</keyword>
<reference evidence="2 3" key="1">
    <citation type="submission" date="2018-09" db="EMBL/GenBank/DDBJ databases">
        <title>Genome sequencing of strain 1JSPR-7.</title>
        <authorList>
            <person name="Heo J."/>
            <person name="Kim S.-J."/>
            <person name="Kwon S.-W."/>
        </authorList>
    </citation>
    <scope>NUCLEOTIDE SEQUENCE [LARGE SCALE GENOMIC DNA]</scope>
    <source>
        <strain evidence="2 3">1JSPR-7</strain>
    </source>
</reference>
<accession>A0A387BBU4</accession>
<dbReference type="OrthoDB" id="9845822at2"/>
<proteinExistence type="predicted"/>
<dbReference type="KEGG" id="lact:D7I46_09115"/>
<dbReference type="AlphaFoldDB" id="A0A387BBU4"/>
<dbReference type="EMBL" id="CP032627">
    <property type="protein sequence ID" value="AYG01243.1"/>
    <property type="molecule type" value="Genomic_DNA"/>
</dbReference>
<protein>
    <submittedName>
        <fullName evidence="2">Uncharacterized protein</fullName>
    </submittedName>
</protein>
<keyword evidence="3" id="KW-1185">Reference proteome</keyword>
<evidence type="ECO:0000256" key="1">
    <source>
        <dbReference type="SAM" id="SignalP"/>
    </source>
</evidence>
<name>A0A387BBU4_9LACT</name>
<evidence type="ECO:0000313" key="3">
    <source>
        <dbReference type="Proteomes" id="UP000269374"/>
    </source>
</evidence>
<dbReference type="Proteomes" id="UP000269374">
    <property type="component" value="Chromosome"/>
</dbReference>
<feature type="chain" id="PRO_5038581582" evidence="1">
    <location>
        <begin position="24"/>
        <end position="92"/>
    </location>
</feature>
<feature type="signal peptide" evidence="1">
    <location>
        <begin position="1"/>
        <end position="23"/>
    </location>
</feature>
<organism evidence="2 3">
    <name type="scientific">Lactococcus allomyrinae</name>
    <dbReference type="NCBI Taxonomy" id="2419773"/>
    <lineage>
        <taxon>Bacteria</taxon>
        <taxon>Bacillati</taxon>
        <taxon>Bacillota</taxon>
        <taxon>Bacilli</taxon>
        <taxon>Lactobacillales</taxon>
        <taxon>Streptococcaceae</taxon>
        <taxon>Lactococcus</taxon>
    </lineage>
</organism>
<evidence type="ECO:0000313" key="2">
    <source>
        <dbReference type="EMBL" id="AYG01243.1"/>
    </source>
</evidence>
<sequence length="92" mass="9665">MNYSQISGAKAPKYALIAVVALAAGLFSTTAELKASADTVTTPVAIAPLTQVMDDGGGTYAYVGNGLYYNTVSGGYYKLVNGQFKFYTDYLA</sequence>
<dbReference type="RefSeq" id="WP_120772617.1">
    <property type="nucleotide sequence ID" value="NZ_CP032627.1"/>
</dbReference>